<evidence type="ECO:0000313" key="3">
    <source>
        <dbReference type="Proteomes" id="UP000244336"/>
    </source>
</evidence>
<keyword evidence="1" id="KW-0732">Signal</keyword>
<protein>
    <recommendedName>
        <fullName evidence="4">Bifunctional inhibitor/plant lipid transfer protein/seed storage helical domain-containing protein</fullName>
    </recommendedName>
</protein>
<dbReference type="Gramene" id="PUZ56481">
    <property type="protein sequence ID" value="PUZ56481"/>
    <property type="gene ID" value="GQ55_5G310400"/>
</dbReference>
<gene>
    <name evidence="2" type="ORF">GQ55_5G310400</name>
</gene>
<name>A0A2T7DLN0_9POAL</name>
<feature type="chain" id="PRO_5015612351" description="Bifunctional inhibitor/plant lipid transfer protein/seed storage helical domain-containing protein" evidence="1">
    <location>
        <begin position="36"/>
        <end position="70"/>
    </location>
</feature>
<dbReference type="Proteomes" id="UP000244336">
    <property type="component" value="Chromosome 5"/>
</dbReference>
<proteinExistence type="predicted"/>
<organism evidence="2 3">
    <name type="scientific">Panicum hallii var. hallii</name>
    <dbReference type="NCBI Taxonomy" id="1504633"/>
    <lineage>
        <taxon>Eukaryota</taxon>
        <taxon>Viridiplantae</taxon>
        <taxon>Streptophyta</taxon>
        <taxon>Embryophyta</taxon>
        <taxon>Tracheophyta</taxon>
        <taxon>Spermatophyta</taxon>
        <taxon>Magnoliopsida</taxon>
        <taxon>Liliopsida</taxon>
        <taxon>Poales</taxon>
        <taxon>Poaceae</taxon>
        <taxon>PACMAD clade</taxon>
        <taxon>Panicoideae</taxon>
        <taxon>Panicodae</taxon>
        <taxon>Paniceae</taxon>
        <taxon>Panicinae</taxon>
        <taxon>Panicum</taxon>
        <taxon>Panicum sect. Panicum</taxon>
    </lineage>
</organism>
<sequence length="70" mass="7181">MIPSPFHFSFCRRTAAAHAACCHLLPILAPCACNASTTTPPRPIRNACTTAGGRRCQEAGVAGEAGEAVA</sequence>
<evidence type="ECO:0008006" key="4">
    <source>
        <dbReference type="Google" id="ProtNLM"/>
    </source>
</evidence>
<dbReference type="EMBL" id="CM009753">
    <property type="protein sequence ID" value="PUZ56481.1"/>
    <property type="molecule type" value="Genomic_DNA"/>
</dbReference>
<reference evidence="2 3" key="1">
    <citation type="submission" date="2018-04" db="EMBL/GenBank/DDBJ databases">
        <title>WGS assembly of Panicum hallii var. hallii HAL2.</title>
        <authorList>
            <person name="Lovell J."/>
            <person name="Jenkins J."/>
            <person name="Lowry D."/>
            <person name="Mamidi S."/>
            <person name="Sreedasyam A."/>
            <person name="Weng X."/>
            <person name="Barry K."/>
            <person name="Bonette J."/>
            <person name="Campitelli B."/>
            <person name="Daum C."/>
            <person name="Gordon S."/>
            <person name="Gould B."/>
            <person name="Lipzen A."/>
            <person name="MacQueen A."/>
            <person name="Palacio-Mejia J."/>
            <person name="Plott C."/>
            <person name="Shakirov E."/>
            <person name="Shu S."/>
            <person name="Yoshinaga Y."/>
            <person name="Zane M."/>
            <person name="Rokhsar D."/>
            <person name="Grimwood J."/>
            <person name="Schmutz J."/>
            <person name="Juenger T."/>
        </authorList>
    </citation>
    <scope>NUCLEOTIDE SEQUENCE [LARGE SCALE GENOMIC DNA]</scope>
    <source>
        <strain evidence="3">cv. HAL2</strain>
    </source>
</reference>
<feature type="signal peptide" evidence="1">
    <location>
        <begin position="1"/>
        <end position="35"/>
    </location>
</feature>
<accession>A0A2T7DLN0</accession>
<evidence type="ECO:0000313" key="2">
    <source>
        <dbReference type="EMBL" id="PUZ56481.1"/>
    </source>
</evidence>
<keyword evidence="3" id="KW-1185">Reference proteome</keyword>
<dbReference type="AlphaFoldDB" id="A0A2T7DLN0"/>
<evidence type="ECO:0000256" key="1">
    <source>
        <dbReference type="SAM" id="SignalP"/>
    </source>
</evidence>